<evidence type="ECO:0000313" key="2">
    <source>
        <dbReference type="Proteomes" id="UP000019471"/>
    </source>
</evidence>
<dbReference type="Proteomes" id="UP000019471">
    <property type="component" value="Unassembled WGS sequence"/>
</dbReference>
<dbReference type="GeneID" id="19191993"/>
<organism evidence="1 2">
    <name type="scientific">Cladophialophora psammophila CBS 110553</name>
    <dbReference type="NCBI Taxonomy" id="1182543"/>
    <lineage>
        <taxon>Eukaryota</taxon>
        <taxon>Fungi</taxon>
        <taxon>Dikarya</taxon>
        <taxon>Ascomycota</taxon>
        <taxon>Pezizomycotina</taxon>
        <taxon>Eurotiomycetes</taxon>
        <taxon>Chaetothyriomycetidae</taxon>
        <taxon>Chaetothyriales</taxon>
        <taxon>Herpotrichiellaceae</taxon>
        <taxon>Cladophialophora</taxon>
    </lineage>
</organism>
<evidence type="ECO:0000313" key="1">
    <source>
        <dbReference type="EMBL" id="EXJ69251.1"/>
    </source>
</evidence>
<comment type="caution">
    <text evidence="1">The sequence shown here is derived from an EMBL/GenBank/DDBJ whole genome shotgun (WGS) entry which is preliminary data.</text>
</comment>
<gene>
    <name evidence="1" type="ORF">A1O5_07287</name>
</gene>
<dbReference type="HOGENOM" id="CLU_2256384_0_0_1"/>
<name>W9WX62_9EURO</name>
<dbReference type="EMBL" id="AMGX01000011">
    <property type="protein sequence ID" value="EXJ69251.1"/>
    <property type="molecule type" value="Genomic_DNA"/>
</dbReference>
<accession>W9WX62</accession>
<dbReference type="RefSeq" id="XP_007746066.1">
    <property type="nucleotide sequence ID" value="XM_007747876.1"/>
</dbReference>
<keyword evidence="2" id="KW-1185">Reference proteome</keyword>
<feature type="non-terminal residue" evidence="1">
    <location>
        <position position="1"/>
    </location>
</feature>
<dbReference type="AlphaFoldDB" id="W9WX62"/>
<reference evidence="1 2" key="1">
    <citation type="submission" date="2013-03" db="EMBL/GenBank/DDBJ databases">
        <title>The Genome Sequence of Cladophialophora psammophila CBS 110553.</title>
        <authorList>
            <consortium name="The Broad Institute Genomics Platform"/>
            <person name="Cuomo C."/>
            <person name="de Hoog S."/>
            <person name="Gorbushina A."/>
            <person name="Walker B."/>
            <person name="Young S.K."/>
            <person name="Zeng Q."/>
            <person name="Gargeya S."/>
            <person name="Fitzgerald M."/>
            <person name="Haas B."/>
            <person name="Abouelleil A."/>
            <person name="Allen A.W."/>
            <person name="Alvarado L."/>
            <person name="Arachchi H.M."/>
            <person name="Berlin A.M."/>
            <person name="Chapman S.B."/>
            <person name="Gainer-Dewar J."/>
            <person name="Goldberg J."/>
            <person name="Griggs A."/>
            <person name="Gujja S."/>
            <person name="Hansen M."/>
            <person name="Howarth C."/>
            <person name="Imamovic A."/>
            <person name="Ireland A."/>
            <person name="Larimer J."/>
            <person name="McCowan C."/>
            <person name="Murphy C."/>
            <person name="Pearson M."/>
            <person name="Poon T.W."/>
            <person name="Priest M."/>
            <person name="Roberts A."/>
            <person name="Saif S."/>
            <person name="Shea T."/>
            <person name="Sisk P."/>
            <person name="Sykes S."/>
            <person name="Wortman J."/>
            <person name="Nusbaum C."/>
            <person name="Birren B."/>
        </authorList>
    </citation>
    <scope>NUCLEOTIDE SEQUENCE [LARGE SCALE GENOMIC DNA]</scope>
    <source>
        <strain evidence="1 2">CBS 110553</strain>
    </source>
</reference>
<protein>
    <submittedName>
        <fullName evidence="1">Uncharacterized protein</fullName>
    </submittedName>
</protein>
<proteinExistence type="predicted"/>
<sequence length="104" mass="11690">PGNLHLQSNISRVQLSPSCADISKCALTFNVPRQDIISLTVSHRHSVRTQIEANKWLDGGEFKHCQTHHFHRVTPECYAVFCGRGRLLLGKGQLDENAQGREVE</sequence>